<feature type="modified residue" description="4-aspartylphosphate" evidence="3">
    <location>
        <position position="57"/>
    </location>
</feature>
<evidence type="ECO:0000259" key="4">
    <source>
        <dbReference type="PROSITE" id="PS50110"/>
    </source>
</evidence>
<reference evidence="5 6" key="1">
    <citation type="submission" date="2019-08" db="EMBL/GenBank/DDBJ databases">
        <title>In-depth cultivation of the pig gut microbiome towards novel bacterial diversity and tailored functional studies.</title>
        <authorList>
            <person name="Wylensek D."/>
            <person name="Hitch T.C.A."/>
            <person name="Clavel T."/>
        </authorList>
    </citation>
    <scope>NUCLEOTIDE SEQUENCE [LARGE SCALE GENOMIC DNA]</scope>
    <source>
        <strain evidence="5 6">MUC/MUC-530-WT-4D</strain>
    </source>
</reference>
<proteinExistence type="predicted"/>
<sequence>MRIEDVSILVCDDSILARKQLKDVISTLGTPTFYEAADGVDAVKKYKEFKPDIVFMDIVMPKQDGIETVQNIMNFDPDAEIIIVSSIGTMTQLKAAIELGAKDFIQKPLNENQVITLMDKYLEGR</sequence>
<evidence type="ECO:0000313" key="6">
    <source>
        <dbReference type="Proteomes" id="UP000474024"/>
    </source>
</evidence>
<dbReference type="InterPro" id="IPR001789">
    <property type="entry name" value="Sig_transdc_resp-reg_receiver"/>
</dbReference>
<dbReference type="Gene3D" id="3.40.50.2300">
    <property type="match status" value="1"/>
</dbReference>
<evidence type="ECO:0000313" key="5">
    <source>
        <dbReference type="EMBL" id="MST74025.1"/>
    </source>
</evidence>
<accession>A0A6L5YNL1</accession>
<dbReference type="GO" id="GO:0000160">
    <property type="term" value="P:phosphorelay signal transduction system"/>
    <property type="evidence" value="ECO:0007669"/>
    <property type="project" value="InterPro"/>
</dbReference>
<dbReference type="RefSeq" id="WP_154428757.1">
    <property type="nucleotide sequence ID" value="NZ_VUNI01000003.1"/>
</dbReference>
<dbReference type="Proteomes" id="UP000474024">
    <property type="component" value="Unassembled WGS sequence"/>
</dbReference>
<dbReference type="EMBL" id="VUNI01000003">
    <property type="protein sequence ID" value="MST74025.1"/>
    <property type="molecule type" value="Genomic_DNA"/>
</dbReference>
<dbReference type="AlphaFoldDB" id="A0A6L5YNL1"/>
<name>A0A6L5YNL1_9FIRM</name>
<evidence type="ECO:0000256" key="1">
    <source>
        <dbReference type="ARBA" id="ARBA00018672"/>
    </source>
</evidence>
<keyword evidence="6" id="KW-1185">Reference proteome</keyword>
<organism evidence="5 6">
    <name type="scientific">Roseburia porci</name>
    <dbReference type="NCBI Taxonomy" id="2605790"/>
    <lineage>
        <taxon>Bacteria</taxon>
        <taxon>Bacillati</taxon>
        <taxon>Bacillota</taxon>
        <taxon>Clostridia</taxon>
        <taxon>Lachnospirales</taxon>
        <taxon>Lachnospiraceae</taxon>
        <taxon>Roseburia</taxon>
    </lineage>
</organism>
<evidence type="ECO:0000256" key="2">
    <source>
        <dbReference type="ARBA" id="ARBA00024867"/>
    </source>
</evidence>
<dbReference type="SUPFAM" id="SSF52172">
    <property type="entry name" value="CheY-like"/>
    <property type="match status" value="1"/>
</dbReference>
<comment type="function">
    <text evidence="2">May play the central regulatory role in sporulation. It may be an element of the effector pathway responsible for the activation of sporulation genes in response to nutritional stress. Spo0A may act in concert with spo0H (a sigma factor) to control the expression of some genes that are critical to the sporulation process.</text>
</comment>
<dbReference type="InterPro" id="IPR011006">
    <property type="entry name" value="CheY-like_superfamily"/>
</dbReference>
<gene>
    <name evidence="5" type="ORF">FYJ75_03100</name>
</gene>
<protein>
    <recommendedName>
        <fullName evidence="1">Stage 0 sporulation protein A homolog</fullName>
    </recommendedName>
</protein>
<dbReference type="PROSITE" id="PS50110">
    <property type="entry name" value="RESPONSE_REGULATORY"/>
    <property type="match status" value="1"/>
</dbReference>
<dbReference type="PANTHER" id="PTHR43228">
    <property type="entry name" value="TWO-COMPONENT RESPONSE REGULATOR"/>
    <property type="match status" value="1"/>
</dbReference>
<dbReference type="PANTHER" id="PTHR43228:SF1">
    <property type="entry name" value="TWO-COMPONENT RESPONSE REGULATOR ARR22"/>
    <property type="match status" value="1"/>
</dbReference>
<keyword evidence="3" id="KW-0597">Phosphoprotein</keyword>
<feature type="domain" description="Response regulatory" evidence="4">
    <location>
        <begin position="7"/>
        <end position="122"/>
    </location>
</feature>
<comment type="caution">
    <text evidence="5">The sequence shown here is derived from an EMBL/GenBank/DDBJ whole genome shotgun (WGS) entry which is preliminary data.</text>
</comment>
<dbReference type="Pfam" id="PF00072">
    <property type="entry name" value="Response_reg"/>
    <property type="match status" value="1"/>
</dbReference>
<dbReference type="SMART" id="SM00448">
    <property type="entry name" value="REC"/>
    <property type="match status" value="1"/>
</dbReference>
<dbReference type="InterPro" id="IPR052048">
    <property type="entry name" value="ST_Response_Regulator"/>
</dbReference>
<evidence type="ECO:0000256" key="3">
    <source>
        <dbReference type="PROSITE-ProRule" id="PRU00169"/>
    </source>
</evidence>